<gene>
    <name evidence="1" type="ORF">EPI10_030300</name>
</gene>
<organism evidence="1 2">
    <name type="scientific">Gossypium australe</name>
    <dbReference type="NCBI Taxonomy" id="47621"/>
    <lineage>
        <taxon>Eukaryota</taxon>
        <taxon>Viridiplantae</taxon>
        <taxon>Streptophyta</taxon>
        <taxon>Embryophyta</taxon>
        <taxon>Tracheophyta</taxon>
        <taxon>Spermatophyta</taxon>
        <taxon>Magnoliopsida</taxon>
        <taxon>eudicotyledons</taxon>
        <taxon>Gunneridae</taxon>
        <taxon>Pentapetalae</taxon>
        <taxon>rosids</taxon>
        <taxon>malvids</taxon>
        <taxon>Malvales</taxon>
        <taxon>Malvaceae</taxon>
        <taxon>Malvoideae</taxon>
        <taxon>Gossypium</taxon>
    </lineage>
</organism>
<reference evidence="2" key="1">
    <citation type="journal article" date="2019" name="Plant Biotechnol. J.">
        <title>Genome sequencing of the Australian wild diploid species Gossypium australe highlights disease resistance and delayed gland morphogenesis.</title>
        <authorList>
            <person name="Cai Y."/>
            <person name="Cai X."/>
            <person name="Wang Q."/>
            <person name="Wang P."/>
            <person name="Zhang Y."/>
            <person name="Cai C."/>
            <person name="Xu Y."/>
            <person name="Wang K."/>
            <person name="Zhou Z."/>
            <person name="Wang C."/>
            <person name="Geng S."/>
            <person name="Li B."/>
            <person name="Dong Q."/>
            <person name="Hou Y."/>
            <person name="Wang H."/>
            <person name="Ai P."/>
            <person name="Liu Z."/>
            <person name="Yi F."/>
            <person name="Sun M."/>
            <person name="An G."/>
            <person name="Cheng J."/>
            <person name="Zhang Y."/>
            <person name="Shi Q."/>
            <person name="Xie Y."/>
            <person name="Shi X."/>
            <person name="Chang Y."/>
            <person name="Huang F."/>
            <person name="Chen Y."/>
            <person name="Hong S."/>
            <person name="Mi L."/>
            <person name="Sun Q."/>
            <person name="Zhang L."/>
            <person name="Zhou B."/>
            <person name="Peng R."/>
            <person name="Zhang X."/>
            <person name="Liu F."/>
        </authorList>
    </citation>
    <scope>NUCLEOTIDE SEQUENCE [LARGE SCALE GENOMIC DNA]</scope>
    <source>
        <strain evidence="2">cv. PA1801</strain>
    </source>
</reference>
<comment type="caution">
    <text evidence="1">The sequence shown here is derived from an EMBL/GenBank/DDBJ whole genome shotgun (WGS) entry which is preliminary data.</text>
</comment>
<evidence type="ECO:0000313" key="2">
    <source>
        <dbReference type="Proteomes" id="UP000325315"/>
    </source>
</evidence>
<dbReference type="EMBL" id="SMMG02000001">
    <property type="protein sequence ID" value="KAA3486382.1"/>
    <property type="molecule type" value="Genomic_DNA"/>
</dbReference>
<evidence type="ECO:0000313" key="1">
    <source>
        <dbReference type="EMBL" id="KAA3486382.1"/>
    </source>
</evidence>
<accession>A0A5B6WZV6</accession>
<sequence length="288" mass="33033">MVGRKKKWAFANFVNRFRRRIEGWSISCGEKVNIWNDAWLPGPESGRLSIHAIDTRWTIVDQLIDVDSGTLNREVICKIVDGEQASRILNIPIVGSSILEMLVWRHDASGEYSVKSGYQTLLSKKTQLTDGNLNANDNYKFLYKTLWDLQLPSKIKIHMWRLLKDYVPHFLNLAKRKLRADIFFATSLAPSEPLSRHKHEYLGGIQKAHSGRRFPNDNKEAAIEQSGQIYSQNNFTDYSATRKAVNRAVHALAMNGRSRQTPCSWVEEAPDSVVKMVEKDQTDWLNQC</sequence>
<keyword evidence="2" id="KW-1185">Reference proteome</keyword>
<dbReference type="Proteomes" id="UP000325315">
    <property type="component" value="Unassembled WGS sequence"/>
</dbReference>
<name>A0A5B6WZV6_9ROSI</name>
<dbReference type="AlphaFoldDB" id="A0A5B6WZV6"/>
<dbReference type="OrthoDB" id="1717299at2759"/>
<protein>
    <submittedName>
        <fullName evidence="1">Ribonuclease H-like superfamily protein</fullName>
    </submittedName>
</protein>
<proteinExistence type="predicted"/>